<dbReference type="AlphaFoldDB" id="A0A1M5JSC3"/>
<protein>
    <recommendedName>
        <fullName evidence="1">DUF397 domain-containing protein</fullName>
    </recommendedName>
</protein>
<accession>A0A1M5JSC3</accession>
<reference evidence="2 3" key="1">
    <citation type="submission" date="2016-11" db="EMBL/GenBank/DDBJ databases">
        <authorList>
            <person name="Jaros S."/>
            <person name="Januszkiewicz K."/>
            <person name="Wedrychowicz H."/>
        </authorList>
    </citation>
    <scope>NUCLEOTIDE SEQUENCE [LARGE SCALE GENOMIC DNA]</scope>
    <source>
        <strain evidence="2 3">DSM 44523</strain>
    </source>
</reference>
<evidence type="ECO:0000313" key="2">
    <source>
        <dbReference type="EMBL" id="SHG43418.1"/>
    </source>
</evidence>
<dbReference type="InterPro" id="IPR007278">
    <property type="entry name" value="DUF397"/>
</dbReference>
<organism evidence="2 3">
    <name type="scientific">Streptoalloteichus hindustanus</name>
    <dbReference type="NCBI Taxonomy" id="2017"/>
    <lineage>
        <taxon>Bacteria</taxon>
        <taxon>Bacillati</taxon>
        <taxon>Actinomycetota</taxon>
        <taxon>Actinomycetes</taxon>
        <taxon>Pseudonocardiales</taxon>
        <taxon>Pseudonocardiaceae</taxon>
        <taxon>Streptoalloteichus</taxon>
    </lineage>
</organism>
<dbReference type="OrthoDB" id="3430276at2"/>
<dbReference type="Proteomes" id="UP000184501">
    <property type="component" value="Unassembled WGS sequence"/>
</dbReference>
<dbReference type="EMBL" id="FQVN01000009">
    <property type="protein sequence ID" value="SHG43418.1"/>
    <property type="molecule type" value="Genomic_DNA"/>
</dbReference>
<dbReference type="Pfam" id="PF04149">
    <property type="entry name" value="DUF397"/>
    <property type="match status" value="2"/>
</dbReference>
<sequence length="118" mass="12344">MRTARLAVRWRKSSRSGNGGGNCVEVADLAPLWRKSCHSGQGGGQCLEVANLAMMWRKSGHSGPNGGQCVEVADLTGPVGVRDSKNPAGPALAFHSTAWKSFVRSTKAGRLDLPGAEG</sequence>
<evidence type="ECO:0000313" key="3">
    <source>
        <dbReference type="Proteomes" id="UP000184501"/>
    </source>
</evidence>
<proteinExistence type="predicted"/>
<feature type="domain" description="DUF397" evidence="1">
    <location>
        <begin position="56"/>
        <end position="107"/>
    </location>
</feature>
<feature type="domain" description="DUF397" evidence="1">
    <location>
        <begin position="9"/>
        <end position="29"/>
    </location>
</feature>
<keyword evidence="3" id="KW-1185">Reference proteome</keyword>
<dbReference type="STRING" id="2017.SAMN05444320_10916"/>
<evidence type="ECO:0000259" key="1">
    <source>
        <dbReference type="Pfam" id="PF04149"/>
    </source>
</evidence>
<name>A0A1M5JSC3_STRHI</name>
<gene>
    <name evidence="2" type="ORF">SAMN05444320_10916</name>
</gene>